<sequence>MVKYSLYIKLGSLKGGLAHSLMKGGDAYDVDVSKFIVHVRDVYPGIVDIH</sequence>
<dbReference type="Proteomes" id="UP000196877">
    <property type="component" value="Chromosome"/>
</dbReference>
<protein>
    <submittedName>
        <fullName evidence="1">Uncharacterized protein</fullName>
    </submittedName>
</protein>
<keyword evidence="2" id="KW-1185">Reference proteome</keyword>
<proteinExistence type="predicted"/>
<evidence type="ECO:0000313" key="1">
    <source>
        <dbReference type="EMBL" id="ASB88437.1"/>
    </source>
</evidence>
<name>A0ABN5ACC8_9BACI</name>
<accession>A0ABN5ACC8</accession>
<evidence type="ECO:0000313" key="2">
    <source>
        <dbReference type="Proteomes" id="UP000196877"/>
    </source>
</evidence>
<organism evidence="1 2">
    <name type="scientific">Bacillus sonorensis</name>
    <dbReference type="NCBI Taxonomy" id="119858"/>
    <lineage>
        <taxon>Bacteria</taxon>
        <taxon>Bacillati</taxon>
        <taxon>Bacillota</taxon>
        <taxon>Bacilli</taxon>
        <taxon>Bacillales</taxon>
        <taxon>Bacillaceae</taxon>
        <taxon>Bacillus</taxon>
    </lineage>
</organism>
<gene>
    <name evidence="1" type="ORF">S101395_01929</name>
</gene>
<reference evidence="1 2" key="1">
    <citation type="submission" date="2017-06" db="EMBL/GenBank/DDBJ databases">
        <title>Genome sequence of Bacillus sonorensis strain SRCM101395.</title>
        <authorList>
            <person name="Cho S.H."/>
        </authorList>
    </citation>
    <scope>NUCLEOTIDE SEQUENCE [LARGE SCALE GENOMIC DNA]</scope>
    <source>
        <strain evidence="1 2">SRCM101395</strain>
    </source>
</reference>
<dbReference type="EMBL" id="CP021920">
    <property type="protein sequence ID" value="ASB88437.1"/>
    <property type="molecule type" value="Genomic_DNA"/>
</dbReference>